<keyword evidence="1" id="KW-0808">Transferase</keyword>
<comment type="caution">
    <text evidence="1">The sequence shown here is derived from an EMBL/GenBank/DDBJ whole genome shotgun (WGS) entry which is preliminary data.</text>
</comment>
<organism evidence="1 2">
    <name type="scientific">Entomophthora muscae</name>
    <dbReference type="NCBI Taxonomy" id="34485"/>
    <lineage>
        <taxon>Eukaryota</taxon>
        <taxon>Fungi</taxon>
        <taxon>Fungi incertae sedis</taxon>
        <taxon>Zoopagomycota</taxon>
        <taxon>Entomophthoromycotina</taxon>
        <taxon>Entomophthoromycetes</taxon>
        <taxon>Entomophthorales</taxon>
        <taxon>Entomophthoraceae</taxon>
        <taxon>Entomophthora</taxon>
    </lineage>
</organism>
<accession>A0ACC2UHY1</accession>
<keyword evidence="2" id="KW-1185">Reference proteome</keyword>
<proteinExistence type="predicted"/>
<dbReference type="EMBL" id="QTSX02000723">
    <property type="protein sequence ID" value="KAJ9086340.1"/>
    <property type="molecule type" value="Genomic_DNA"/>
</dbReference>
<dbReference type="EC" id="2.7.1.68" evidence="1"/>
<reference evidence="1" key="1">
    <citation type="submission" date="2022-04" db="EMBL/GenBank/DDBJ databases">
        <title>Genome of the entomopathogenic fungus Entomophthora muscae.</title>
        <authorList>
            <person name="Elya C."/>
            <person name="Lovett B.R."/>
            <person name="Lee E."/>
            <person name="Macias A.M."/>
            <person name="Hajek A.E."/>
            <person name="De Bivort B.L."/>
            <person name="Kasson M.T."/>
            <person name="De Fine Licht H.H."/>
            <person name="Stajich J.E."/>
        </authorList>
    </citation>
    <scope>NUCLEOTIDE SEQUENCE</scope>
    <source>
        <strain evidence="1">Berkeley</strain>
    </source>
</reference>
<name>A0ACC2UHY1_9FUNG</name>
<evidence type="ECO:0000313" key="2">
    <source>
        <dbReference type="Proteomes" id="UP001165960"/>
    </source>
</evidence>
<gene>
    <name evidence="1" type="primary">MSS4_2</name>
    <name evidence="1" type="ORF">DSO57_1005045</name>
</gene>
<dbReference type="Proteomes" id="UP001165960">
    <property type="component" value="Unassembled WGS sequence"/>
</dbReference>
<sequence>MMVTHSSAKLEPAYTDQLSFKPSPLGSHPSQNPSAATTPERQSTPPSNPFVDSVPITPPVSPLAESLMVLSGASHNSPIEEIQRYSLNLGDLQARGRYSQSLRSRTRKKGGEDTNSIYSNSSEVHSPLSPSQNEKPSNPFQEESSSLSPPLDLTLNTCPFNPTLSPKPVAPLLENESTLKNSFLFNLEGSSKDYTIFGEPEEQENARAYREKVERRKSTKRVSRRFSVRPKPTNPNRPTSFILPSYATLTLATEGQGAAEIQEEQRPVIKRNQTIFEPAHQRRASYVKKKAPGRSLSISGKNALHEEVNSWEEAKSSWKQYRRASKRIQWRGGPDEDDEKVLIGTRVGEGHANYALMYNMLTGIRVSVSRCSARPMRTLSMPDFRAANKLAFDVSGNELVPSSKYDFKFKDYAPNVFRQIRSIFGIDPGEYLMSLTHKYIVSELFSPGKSRSFFYYSRDYRFIIKTVHHVEHRFMRKILPRYFQYVKDNPNTLLTRIYGLHRVKIPYTRKIHFLVMANIFPPNKDMHESYDLKGSTLGRRVDEAMLSPNSTIPLKDLNWLERDKVFQLGPNKRKEFLDQLTKDARLLSSLQIMDYSLLVGFHDLRRTKDQSLLERSLSVIQPKNGQLQDFDGRPVAPLFQRSNSGLTRSGTEDTISSTDPPTICHDVSIFYKDQGGFCSTDDNDDPGDIIYYMGIIDILTPYNYAKKVEHHWKAINFDKNAISAVHPRKYAARFLDFLTRSFKDSERFNTWSTMETEPNSPSTPRVLHRRMTVRRSSRAPTREFTT</sequence>
<evidence type="ECO:0000313" key="1">
    <source>
        <dbReference type="EMBL" id="KAJ9086340.1"/>
    </source>
</evidence>
<protein>
    <submittedName>
        <fullName evidence="1">Phosphatidylinositol-4-phosphate 5-kinase</fullName>
        <ecNumber evidence="1">2.7.1.68</ecNumber>
    </submittedName>
</protein>